<dbReference type="InterPro" id="IPR013783">
    <property type="entry name" value="Ig-like_fold"/>
</dbReference>
<dbReference type="GO" id="GO:0030245">
    <property type="term" value="P:cellulose catabolic process"/>
    <property type="evidence" value="ECO:0007669"/>
    <property type="project" value="UniProtKB-KW"/>
</dbReference>
<dbReference type="EMBL" id="CP137307">
    <property type="protein sequence ID" value="WQF80869.1"/>
    <property type="molecule type" value="Genomic_DNA"/>
</dbReference>
<evidence type="ECO:0000256" key="2">
    <source>
        <dbReference type="ARBA" id="ARBA00004613"/>
    </source>
</evidence>
<keyword evidence="13" id="KW-0624">Polysaccharide degradation</keyword>
<dbReference type="Gene3D" id="3.40.50.1700">
    <property type="entry name" value="Glycoside hydrolase family 3 C-terminal domain"/>
    <property type="match status" value="1"/>
</dbReference>
<dbReference type="InterPro" id="IPR002772">
    <property type="entry name" value="Glyco_hydro_3_C"/>
</dbReference>
<keyword evidence="12" id="KW-0326">Glycosidase</keyword>
<reference evidence="21" key="1">
    <citation type="journal article" date="2023" name="bioRxiv">
        <title>Complete genome of the Medicago anthracnose fungus, Colletotrichum destructivum, reveals a mini-chromosome-like region within a core chromosome.</title>
        <authorList>
            <person name="Lapalu N."/>
            <person name="Simon A."/>
            <person name="Lu A."/>
            <person name="Plaumann P.-L."/>
            <person name="Amselem J."/>
            <person name="Pigne S."/>
            <person name="Auger A."/>
            <person name="Koch C."/>
            <person name="Dallery J.-F."/>
            <person name="O'Connell R.J."/>
        </authorList>
    </citation>
    <scope>NUCLEOTIDE SEQUENCE [LARGE SCALE GENOMIC DNA]</scope>
    <source>
        <strain evidence="21">CBS 520.97</strain>
    </source>
</reference>
<comment type="subcellular location">
    <subcellularLocation>
        <location evidence="2">Secreted</location>
    </subcellularLocation>
</comment>
<dbReference type="Gene3D" id="3.20.20.300">
    <property type="entry name" value="Glycoside hydrolase, family 3, N-terminal domain"/>
    <property type="match status" value="1"/>
</dbReference>
<keyword evidence="10" id="KW-0325">Glycoprotein</keyword>
<evidence type="ECO:0000256" key="9">
    <source>
        <dbReference type="ARBA" id="ARBA00023001"/>
    </source>
</evidence>
<accession>A0AAX4IBY7</accession>
<keyword evidence="9" id="KW-0136">Cellulose degradation</keyword>
<dbReference type="InterPro" id="IPR036962">
    <property type="entry name" value="Glyco_hydro_3_N_sf"/>
</dbReference>
<keyword evidence="21" id="KW-1185">Reference proteome</keyword>
<keyword evidence="7 18" id="KW-0732">Signal</keyword>
<evidence type="ECO:0000256" key="8">
    <source>
        <dbReference type="ARBA" id="ARBA00022801"/>
    </source>
</evidence>
<evidence type="ECO:0000256" key="15">
    <source>
        <dbReference type="ARBA" id="ARBA00078013"/>
    </source>
</evidence>
<evidence type="ECO:0000256" key="17">
    <source>
        <dbReference type="ARBA" id="ARBA00083611"/>
    </source>
</evidence>
<dbReference type="Proteomes" id="UP001322277">
    <property type="component" value="Chromosome 3"/>
</dbReference>
<feature type="signal peptide" evidence="18">
    <location>
        <begin position="1"/>
        <end position="18"/>
    </location>
</feature>
<organism evidence="20 21">
    <name type="scientific">Colletotrichum destructivum</name>
    <dbReference type="NCBI Taxonomy" id="34406"/>
    <lineage>
        <taxon>Eukaryota</taxon>
        <taxon>Fungi</taxon>
        <taxon>Dikarya</taxon>
        <taxon>Ascomycota</taxon>
        <taxon>Pezizomycotina</taxon>
        <taxon>Sordariomycetes</taxon>
        <taxon>Hypocreomycetidae</taxon>
        <taxon>Glomerellales</taxon>
        <taxon>Glomerellaceae</taxon>
        <taxon>Colletotrichum</taxon>
        <taxon>Colletotrichum destructivum species complex</taxon>
    </lineage>
</organism>
<dbReference type="GO" id="GO:0008422">
    <property type="term" value="F:beta-glucosidase activity"/>
    <property type="evidence" value="ECO:0007669"/>
    <property type="project" value="UniProtKB-EC"/>
</dbReference>
<dbReference type="Pfam" id="PF01915">
    <property type="entry name" value="Glyco_hydro_3_C"/>
    <property type="match status" value="1"/>
</dbReference>
<sequence length="743" mass="78502">MHLSKVAFIAAATTLAAAQNSTGPRRSPEWDAAYAKAETALPRLSLDEKIGIVSGIGWGKGLCVGNTSPASSIGFPSLCLQDGPLGVRYASNVTAFVPGIQAAATWDIDLIRERAALKATEARGVGVHVMLGPACGALGKIPNAGRNWEGFGPDPYLMGVATKETIEGMQSVGVQATAKHYIANEQELNRETISSNVPDRAMHELYLWPFAEAVRANVASVMCSYNKINGTWSCENDAVMKTLLKQELGFPGYIMTDWFATTGTVSGANAGLDMMMPNANWANDPDSVWWGPRLKAAVESGQVSLSTLDDKVRRILAAWYLLGQDQGEYPPVNLAADVQADHKQNVRATARDGIVLLKNDGAVLPLKAPRKIAVVGSSAVNNPDGINACYDRSCNTGTLGMGWGSGTVDYPYLVAPLDAMQERAERDGTEVVASSTDDGPQGAAAAAGADVVFVFVTSDSGEGYINVDGNPGDRLDLNPWHGGNELVEAVAAANDNVVVVVHSTGPVILEAILSQPGVKAVVWAGLGSQETGNALVDVLWGATNPNGKLPYTIGKSAADYGTAVSQTTEDNFGGEGIFIDYRHFDFFGIEPRYEFGFGLSYTNYTYSNIGVTSTAKAGPAVGQVVPGGRADLFEIAATVTATVTNTGGVAGAEVAQLYITLPSSAPESPPKQLRGFQKLRLGVGESGTATFHLRRKDLSYWDVGRQNWIVPSGAFTARVGASSRNLPLEETFVVSSCQSARLR</sequence>
<comment type="catalytic activity">
    <reaction evidence="1">
        <text>Hydrolysis of terminal, non-reducing beta-D-glucosyl residues with release of beta-D-glucose.</text>
        <dbReference type="EC" id="3.2.1.21"/>
    </reaction>
</comment>
<dbReference type="PANTHER" id="PTHR42715">
    <property type="entry name" value="BETA-GLUCOSIDASE"/>
    <property type="match status" value="1"/>
</dbReference>
<evidence type="ECO:0000256" key="16">
    <source>
        <dbReference type="ARBA" id="ARBA00083231"/>
    </source>
</evidence>
<dbReference type="KEGG" id="cdet:87942386"/>
<evidence type="ECO:0000256" key="5">
    <source>
        <dbReference type="ARBA" id="ARBA00012744"/>
    </source>
</evidence>
<dbReference type="SUPFAM" id="SSF51445">
    <property type="entry name" value="(Trans)glycosidases"/>
    <property type="match status" value="1"/>
</dbReference>
<dbReference type="Pfam" id="PF00933">
    <property type="entry name" value="Glyco_hydro_3"/>
    <property type="match status" value="1"/>
</dbReference>
<dbReference type="SMART" id="SM01217">
    <property type="entry name" value="Fn3_like"/>
    <property type="match status" value="1"/>
</dbReference>
<keyword evidence="11" id="KW-0119">Carbohydrate metabolism</keyword>
<comment type="similarity">
    <text evidence="4">Belongs to the glycosyl hydrolase 3 family.</text>
</comment>
<dbReference type="SUPFAM" id="SSF52279">
    <property type="entry name" value="Beta-D-glucan exohydrolase, C-terminal domain"/>
    <property type="match status" value="1"/>
</dbReference>
<dbReference type="GeneID" id="87942386"/>
<dbReference type="FunFam" id="3.40.50.1700:FF:000003">
    <property type="entry name" value="Probable beta-glucosidase"/>
    <property type="match status" value="1"/>
</dbReference>
<keyword evidence="6" id="KW-0964">Secreted</keyword>
<dbReference type="Pfam" id="PF14310">
    <property type="entry name" value="Fn3-like"/>
    <property type="match status" value="1"/>
</dbReference>
<evidence type="ECO:0000256" key="10">
    <source>
        <dbReference type="ARBA" id="ARBA00023180"/>
    </source>
</evidence>
<protein>
    <recommendedName>
        <fullName evidence="14">Beta-glucosidase cel3A</fullName>
        <ecNumber evidence="5">3.2.1.21</ecNumber>
    </recommendedName>
    <alternativeName>
        <fullName evidence="15">Beta-D-glucoside glucohydrolase cel3A</fullName>
    </alternativeName>
    <alternativeName>
        <fullName evidence="17">Cellobiase cel3A</fullName>
    </alternativeName>
    <alternativeName>
        <fullName evidence="16">Gentiobiase cel3A</fullName>
    </alternativeName>
</protein>
<evidence type="ECO:0000256" key="18">
    <source>
        <dbReference type="SAM" id="SignalP"/>
    </source>
</evidence>
<keyword evidence="8 20" id="KW-0378">Hydrolase</keyword>
<dbReference type="FunFam" id="2.60.40.10:FF:000757">
    <property type="entry name" value="Beta-glucosidase G"/>
    <property type="match status" value="1"/>
</dbReference>
<evidence type="ECO:0000313" key="21">
    <source>
        <dbReference type="Proteomes" id="UP001322277"/>
    </source>
</evidence>
<evidence type="ECO:0000256" key="1">
    <source>
        <dbReference type="ARBA" id="ARBA00000448"/>
    </source>
</evidence>
<gene>
    <name evidence="20" type="ORF">CDEST_05883</name>
</gene>
<dbReference type="RefSeq" id="XP_062778093.1">
    <property type="nucleotide sequence ID" value="XM_062922042.1"/>
</dbReference>
<dbReference type="GO" id="GO:0005576">
    <property type="term" value="C:extracellular region"/>
    <property type="evidence" value="ECO:0007669"/>
    <property type="project" value="UniProtKB-SubCell"/>
</dbReference>
<dbReference type="Gene3D" id="2.60.40.10">
    <property type="entry name" value="Immunoglobulins"/>
    <property type="match status" value="1"/>
</dbReference>
<dbReference type="PANTHER" id="PTHR42715:SF28">
    <property type="entry name" value="BETA-GLUCOSIDASE L-RELATED"/>
    <property type="match status" value="1"/>
</dbReference>
<evidence type="ECO:0000313" key="20">
    <source>
        <dbReference type="EMBL" id="WQF80869.1"/>
    </source>
</evidence>
<comment type="pathway">
    <text evidence="3">Glycan metabolism; cellulose degradation.</text>
</comment>
<dbReference type="PRINTS" id="PR00133">
    <property type="entry name" value="GLHYDRLASE3"/>
</dbReference>
<dbReference type="InterPro" id="IPR001764">
    <property type="entry name" value="Glyco_hydro_3_N"/>
</dbReference>
<dbReference type="InterPro" id="IPR026891">
    <property type="entry name" value="Fn3-like"/>
</dbReference>
<proteinExistence type="inferred from homology"/>
<dbReference type="InterPro" id="IPR036881">
    <property type="entry name" value="Glyco_hydro_3_C_sf"/>
</dbReference>
<evidence type="ECO:0000256" key="13">
    <source>
        <dbReference type="ARBA" id="ARBA00023326"/>
    </source>
</evidence>
<evidence type="ECO:0000256" key="12">
    <source>
        <dbReference type="ARBA" id="ARBA00023295"/>
    </source>
</evidence>
<dbReference type="AlphaFoldDB" id="A0AAX4IBY7"/>
<evidence type="ECO:0000256" key="14">
    <source>
        <dbReference type="ARBA" id="ARBA00070030"/>
    </source>
</evidence>
<dbReference type="InterPro" id="IPR017853">
    <property type="entry name" value="GH"/>
</dbReference>
<evidence type="ECO:0000256" key="11">
    <source>
        <dbReference type="ARBA" id="ARBA00023277"/>
    </source>
</evidence>
<name>A0AAX4IBY7_9PEZI</name>
<dbReference type="InterPro" id="IPR050288">
    <property type="entry name" value="Cellulose_deg_GH3"/>
</dbReference>
<evidence type="ECO:0000256" key="4">
    <source>
        <dbReference type="ARBA" id="ARBA00005336"/>
    </source>
</evidence>
<dbReference type="FunFam" id="3.20.20.300:FF:000002">
    <property type="entry name" value="Probable beta-glucosidase"/>
    <property type="match status" value="1"/>
</dbReference>
<evidence type="ECO:0000256" key="3">
    <source>
        <dbReference type="ARBA" id="ARBA00004987"/>
    </source>
</evidence>
<evidence type="ECO:0000259" key="19">
    <source>
        <dbReference type="SMART" id="SM01217"/>
    </source>
</evidence>
<dbReference type="EC" id="3.2.1.21" evidence="5"/>
<evidence type="ECO:0000256" key="6">
    <source>
        <dbReference type="ARBA" id="ARBA00022525"/>
    </source>
</evidence>
<feature type="domain" description="Fibronectin type III-like" evidence="19">
    <location>
        <begin position="653"/>
        <end position="723"/>
    </location>
</feature>
<evidence type="ECO:0000256" key="7">
    <source>
        <dbReference type="ARBA" id="ARBA00022729"/>
    </source>
</evidence>
<feature type="chain" id="PRO_5043635000" description="Beta-glucosidase cel3A" evidence="18">
    <location>
        <begin position="19"/>
        <end position="743"/>
    </location>
</feature>